<feature type="region of interest" description="Disordered" evidence="1">
    <location>
        <begin position="1"/>
        <end position="32"/>
    </location>
</feature>
<feature type="compositionally biased region" description="Basic and acidic residues" evidence="1">
    <location>
        <begin position="12"/>
        <end position="22"/>
    </location>
</feature>
<organism evidence="2 3">
    <name type="scientific">Rhizopus oryzae</name>
    <name type="common">Mucormycosis agent</name>
    <name type="synonym">Rhizopus arrhizus var. delemar</name>
    <dbReference type="NCBI Taxonomy" id="64495"/>
    <lineage>
        <taxon>Eukaryota</taxon>
        <taxon>Fungi</taxon>
        <taxon>Fungi incertae sedis</taxon>
        <taxon>Mucoromycota</taxon>
        <taxon>Mucoromycotina</taxon>
        <taxon>Mucoromycetes</taxon>
        <taxon>Mucorales</taxon>
        <taxon>Mucorineae</taxon>
        <taxon>Rhizopodaceae</taxon>
        <taxon>Rhizopus</taxon>
    </lineage>
</organism>
<comment type="caution">
    <text evidence="2">The sequence shown here is derived from an EMBL/GenBank/DDBJ whole genome shotgun (WGS) entry which is preliminary data.</text>
</comment>
<name>A0A9P6WYG9_RHIOR</name>
<dbReference type="EMBL" id="JAANQT010003073">
    <property type="protein sequence ID" value="KAG1301461.1"/>
    <property type="molecule type" value="Genomic_DNA"/>
</dbReference>
<dbReference type="OrthoDB" id="10271904at2759"/>
<sequence length="89" mass="9971">MEGSKRDKRVLRKEGKRQDERNIASTVKWGGGGAMTKKHTTIFWPTGSILGLQMLPCIRRGILPSKRMKLPVIQVVMLDSGRNPSNEVP</sequence>
<dbReference type="Proteomes" id="UP000716291">
    <property type="component" value="Unassembled WGS sequence"/>
</dbReference>
<keyword evidence="3" id="KW-1185">Reference proteome</keyword>
<accession>A0A9P6WYG9</accession>
<dbReference type="AlphaFoldDB" id="A0A9P6WYG9"/>
<evidence type="ECO:0000313" key="2">
    <source>
        <dbReference type="EMBL" id="KAG1301461.1"/>
    </source>
</evidence>
<protein>
    <submittedName>
        <fullName evidence="2">Uncharacterized protein</fullName>
    </submittedName>
</protein>
<evidence type="ECO:0000313" key="3">
    <source>
        <dbReference type="Proteomes" id="UP000716291"/>
    </source>
</evidence>
<gene>
    <name evidence="2" type="ORF">G6F64_011782</name>
</gene>
<evidence type="ECO:0000256" key="1">
    <source>
        <dbReference type="SAM" id="MobiDB-lite"/>
    </source>
</evidence>
<reference evidence="2" key="1">
    <citation type="journal article" date="2020" name="Microb. Genom.">
        <title>Genetic diversity of clinical and environmental Mucorales isolates obtained from an investigation of mucormycosis cases among solid organ transplant recipients.</title>
        <authorList>
            <person name="Nguyen M.H."/>
            <person name="Kaul D."/>
            <person name="Muto C."/>
            <person name="Cheng S.J."/>
            <person name="Richter R.A."/>
            <person name="Bruno V.M."/>
            <person name="Liu G."/>
            <person name="Beyhan S."/>
            <person name="Sundermann A.J."/>
            <person name="Mounaud S."/>
            <person name="Pasculle A.W."/>
            <person name="Nierman W.C."/>
            <person name="Driscoll E."/>
            <person name="Cumbie R."/>
            <person name="Clancy C.J."/>
            <person name="Dupont C.L."/>
        </authorList>
    </citation>
    <scope>NUCLEOTIDE SEQUENCE</scope>
    <source>
        <strain evidence="2">GL11</strain>
    </source>
</reference>
<feature type="compositionally biased region" description="Basic residues" evidence="1">
    <location>
        <begin position="1"/>
        <end position="11"/>
    </location>
</feature>
<proteinExistence type="predicted"/>